<dbReference type="Proteomes" id="UP000199440">
    <property type="component" value="Unassembled WGS sequence"/>
</dbReference>
<dbReference type="RefSeq" id="WP_089887223.1">
    <property type="nucleotide sequence ID" value="NZ_FNGV01000003.1"/>
</dbReference>
<dbReference type="EMBL" id="FNGV01000003">
    <property type="protein sequence ID" value="SDL81024.1"/>
    <property type="molecule type" value="Genomic_DNA"/>
</dbReference>
<dbReference type="Gene3D" id="3.40.50.1820">
    <property type="entry name" value="alpha/beta hydrolase"/>
    <property type="match status" value="1"/>
</dbReference>
<evidence type="ECO:0000259" key="1">
    <source>
        <dbReference type="Pfam" id="PF00561"/>
    </source>
</evidence>
<dbReference type="InterPro" id="IPR000073">
    <property type="entry name" value="AB_hydrolase_1"/>
</dbReference>
<dbReference type="STRING" id="192904.SAMN04488514_10316"/>
<dbReference type="AlphaFoldDB" id="A0A1G9N3R8"/>
<evidence type="ECO:0000313" key="3">
    <source>
        <dbReference type="Proteomes" id="UP000199440"/>
    </source>
</evidence>
<name>A0A1G9N3R8_9FLAO</name>
<proteinExistence type="predicted"/>
<feature type="domain" description="AB hydrolase-1" evidence="1">
    <location>
        <begin position="195"/>
        <end position="254"/>
    </location>
</feature>
<evidence type="ECO:0000313" key="2">
    <source>
        <dbReference type="EMBL" id="SDL81024.1"/>
    </source>
</evidence>
<protein>
    <submittedName>
        <fullName evidence="2">Pimeloyl-ACP methyl ester carboxylesterase</fullName>
    </submittedName>
</protein>
<keyword evidence="3" id="KW-1185">Reference proteome</keyword>
<feature type="domain" description="AB hydrolase-1" evidence="1">
    <location>
        <begin position="47"/>
        <end position="168"/>
    </location>
</feature>
<dbReference type="OrthoDB" id="9780932at2"/>
<gene>
    <name evidence="2" type="ORF">SAMN04488514_10316</name>
</gene>
<dbReference type="PANTHER" id="PTHR43798:SF33">
    <property type="entry name" value="HYDROLASE, PUTATIVE (AFU_ORTHOLOGUE AFUA_2G14860)-RELATED"/>
    <property type="match status" value="1"/>
</dbReference>
<dbReference type="InterPro" id="IPR029058">
    <property type="entry name" value="AB_hydrolase_fold"/>
</dbReference>
<organism evidence="2 3">
    <name type="scientific">Kriegella aquimaris</name>
    <dbReference type="NCBI Taxonomy" id="192904"/>
    <lineage>
        <taxon>Bacteria</taxon>
        <taxon>Pseudomonadati</taxon>
        <taxon>Bacteroidota</taxon>
        <taxon>Flavobacteriia</taxon>
        <taxon>Flavobacteriales</taxon>
        <taxon>Flavobacteriaceae</taxon>
        <taxon>Kriegella</taxon>
    </lineage>
</organism>
<dbReference type="SUPFAM" id="SSF53474">
    <property type="entry name" value="alpha/beta-Hydrolases"/>
    <property type="match status" value="1"/>
</dbReference>
<sequence length="277" mass="31935">MRQFAISILVFIACFTTYGQVKVNPNGKFFDYNDTKIYYEDTGTGEPLLLLHNFFNTADCWEPYIETFSKQFRTIAVDMMGHGRSDIYNKDDSAFRHGEYAKMIFALLDSLKLDKVNAIGASSGGSTVLYLNVMQPDRFTSLITVGGHLYYSKQNREAIAKLGKDQFREWAINWGQNPEKQEYLVKTFWEMRKLSEGEPSFTPDKLNTITAKWLVVLGDNDFVIPIQHALEMHRGIPNSRLWIVPNGGHLPHLEPDFQPEFLRVSLEFLTGKWDKRD</sequence>
<dbReference type="GO" id="GO:0016020">
    <property type="term" value="C:membrane"/>
    <property type="evidence" value="ECO:0007669"/>
    <property type="project" value="TreeGrafter"/>
</dbReference>
<accession>A0A1G9N3R8</accession>
<dbReference type="Pfam" id="PF00561">
    <property type="entry name" value="Abhydrolase_1"/>
    <property type="match status" value="2"/>
</dbReference>
<reference evidence="2 3" key="1">
    <citation type="submission" date="2016-10" db="EMBL/GenBank/DDBJ databases">
        <authorList>
            <person name="de Groot N.N."/>
        </authorList>
    </citation>
    <scope>NUCLEOTIDE SEQUENCE [LARGE SCALE GENOMIC DNA]</scope>
    <source>
        <strain evidence="2 3">DSM 19886</strain>
    </source>
</reference>
<dbReference type="InterPro" id="IPR050266">
    <property type="entry name" value="AB_hydrolase_sf"/>
</dbReference>
<dbReference type="PANTHER" id="PTHR43798">
    <property type="entry name" value="MONOACYLGLYCEROL LIPASE"/>
    <property type="match status" value="1"/>
</dbReference>
<dbReference type="PRINTS" id="PR00111">
    <property type="entry name" value="ABHYDROLASE"/>
</dbReference>